<dbReference type="Pfam" id="PF00498">
    <property type="entry name" value="FHA"/>
    <property type="match status" value="1"/>
</dbReference>
<evidence type="ECO:0000256" key="7">
    <source>
        <dbReference type="SAM" id="MobiDB-lite"/>
    </source>
</evidence>
<evidence type="ECO:0000256" key="1">
    <source>
        <dbReference type="ARBA" id="ARBA00005575"/>
    </source>
</evidence>
<sequence>MSEQYNFTEQILDDVNNHDVQDCIAILRLENHLGDLLQEFPIFDGEVAEIGRDPDRHSGGQDEIRRRYITLPDDLLYPVVSKNHFRIYSVIFDKKAHDLQPLIYCEDLESTNGTYVNDTCIGMIGRERIAHLLSHGDVITVRPDWRFRLYQPQLTALKGLSGKSEDLEMQYSVSKRILGSGQYGSVFLANEVATSKQVACKIVDFEKAIEHRGDPSSSPFFVIGGLQASSGKDAIMREVKILAALSHPHIVNLRKVFYSQNTLYTFTDLAPGGDLFSYIEKCRDSITDCEGRIIARQIVMALEFMHSNGVAHRDIKPENVLIMQTDFGGRVVLTDFGFATYTRERAGRMLSKVGTDGYLAPEVDRVERTNQSYTTAADMWSLGVLTAHLLTAQSILTQEEVPRLSQIQIAERFLAVESRNQLKPRAVRFLQRLFVLNPSDRMTAVQALNHSWFKKPDSEAAAIEDVCRKMTRFWKKRDDQPDTMIEALPGVRRDDRVDDESSRQYKSRRKIPDASSYQYFGLERHLQQRPSSQRRTLLEDLNKSGSQFIATKESSVSRLRDAFTHGSDIFGKSHGFETQYTNSPEDDEGMSVIPTTTFPIEKTYGFTLNAATSPSNPQDYFAATDLGNSQQGSNLKRVRFESEDPEERALRDAVAKAGPRWQTAKDFGDALKKRKMELVARSGNTQRQPLGTLPIRTSSKSAS</sequence>
<proteinExistence type="inferred from homology"/>
<dbReference type="PANTHER" id="PTHR44167">
    <property type="entry name" value="OVARIAN-SPECIFIC SERINE/THREONINE-PROTEIN KINASE LOK-RELATED"/>
    <property type="match status" value="1"/>
</dbReference>
<dbReference type="PROSITE" id="PS50011">
    <property type="entry name" value="PROTEIN_KINASE_DOM"/>
    <property type="match status" value="1"/>
</dbReference>
<keyword evidence="3 6" id="KW-0067">ATP-binding</keyword>
<accession>K1X265</accession>
<evidence type="ECO:0000259" key="9">
    <source>
        <dbReference type="PROSITE" id="PS50011"/>
    </source>
</evidence>
<dbReference type="InterPro" id="IPR011009">
    <property type="entry name" value="Kinase-like_dom_sf"/>
</dbReference>
<evidence type="ECO:0000256" key="3">
    <source>
        <dbReference type="ARBA" id="ARBA00022840"/>
    </source>
</evidence>
<evidence type="ECO:0000313" key="10">
    <source>
        <dbReference type="EMBL" id="EKD14883.1"/>
    </source>
</evidence>
<dbReference type="InterPro" id="IPR000719">
    <property type="entry name" value="Prot_kinase_dom"/>
</dbReference>
<keyword evidence="2 6" id="KW-0547">Nucleotide-binding</keyword>
<dbReference type="PROSITE" id="PS00107">
    <property type="entry name" value="PROTEIN_KINASE_ATP"/>
    <property type="match status" value="1"/>
</dbReference>
<evidence type="ECO:0000256" key="6">
    <source>
        <dbReference type="PROSITE-ProRule" id="PRU10141"/>
    </source>
</evidence>
<feature type="compositionally biased region" description="Polar residues" evidence="7">
    <location>
        <begin position="682"/>
        <end position="703"/>
    </location>
</feature>
<evidence type="ECO:0000256" key="5">
    <source>
        <dbReference type="ARBA" id="ARBA00048679"/>
    </source>
</evidence>
<dbReference type="Gene3D" id="1.10.510.10">
    <property type="entry name" value="Transferase(Phosphotransferase) domain 1"/>
    <property type="match status" value="1"/>
</dbReference>
<dbReference type="GO" id="GO:0005737">
    <property type="term" value="C:cytoplasm"/>
    <property type="evidence" value="ECO:0007669"/>
    <property type="project" value="TreeGrafter"/>
</dbReference>
<feature type="domain" description="Protein kinase" evidence="9">
    <location>
        <begin position="172"/>
        <end position="453"/>
    </location>
</feature>
<feature type="binding site" evidence="6">
    <location>
        <position position="201"/>
    </location>
    <ligand>
        <name>ATP</name>
        <dbReference type="ChEBI" id="CHEBI:30616"/>
    </ligand>
</feature>
<dbReference type="PROSITE" id="PS00108">
    <property type="entry name" value="PROTEIN_KINASE_ST"/>
    <property type="match status" value="1"/>
</dbReference>
<keyword evidence="11" id="KW-1185">Reference proteome</keyword>
<organism evidence="10 11">
    <name type="scientific">Marssonina brunnea f. sp. multigermtubi (strain MB_m1)</name>
    <name type="common">Marssonina leaf spot fungus</name>
    <dbReference type="NCBI Taxonomy" id="1072389"/>
    <lineage>
        <taxon>Eukaryota</taxon>
        <taxon>Fungi</taxon>
        <taxon>Dikarya</taxon>
        <taxon>Ascomycota</taxon>
        <taxon>Pezizomycotina</taxon>
        <taxon>Leotiomycetes</taxon>
        <taxon>Helotiales</taxon>
        <taxon>Drepanopezizaceae</taxon>
        <taxon>Drepanopeziza</taxon>
    </lineage>
</organism>
<evidence type="ECO:0000313" key="11">
    <source>
        <dbReference type="Proteomes" id="UP000006753"/>
    </source>
</evidence>
<keyword evidence="10" id="KW-0723">Serine/threonine-protein kinase</keyword>
<dbReference type="SUPFAM" id="SSF56112">
    <property type="entry name" value="Protein kinase-like (PK-like)"/>
    <property type="match status" value="1"/>
</dbReference>
<dbReference type="SMART" id="SM00240">
    <property type="entry name" value="FHA"/>
    <property type="match status" value="1"/>
</dbReference>
<dbReference type="InterPro" id="IPR000253">
    <property type="entry name" value="FHA_dom"/>
</dbReference>
<evidence type="ECO:0000259" key="8">
    <source>
        <dbReference type="PROSITE" id="PS50006"/>
    </source>
</evidence>
<dbReference type="GO" id="GO:0004674">
    <property type="term" value="F:protein serine/threonine kinase activity"/>
    <property type="evidence" value="ECO:0007669"/>
    <property type="project" value="UniProtKB-KW"/>
</dbReference>
<comment type="catalytic activity">
    <reaction evidence="5">
        <text>L-seryl-[protein] + ATP = O-phospho-L-seryl-[protein] + ADP + H(+)</text>
        <dbReference type="Rhea" id="RHEA:17989"/>
        <dbReference type="Rhea" id="RHEA-COMP:9863"/>
        <dbReference type="Rhea" id="RHEA-COMP:11604"/>
        <dbReference type="ChEBI" id="CHEBI:15378"/>
        <dbReference type="ChEBI" id="CHEBI:29999"/>
        <dbReference type="ChEBI" id="CHEBI:30616"/>
        <dbReference type="ChEBI" id="CHEBI:83421"/>
        <dbReference type="ChEBI" id="CHEBI:456216"/>
        <dbReference type="EC" id="2.7.11.1"/>
    </reaction>
</comment>
<gene>
    <name evidence="10" type="ORF">MBM_07094</name>
</gene>
<dbReference type="InterPro" id="IPR008984">
    <property type="entry name" value="SMAD_FHA_dom_sf"/>
</dbReference>
<dbReference type="Proteomes" id="UP000006753">
    <property type="component" value="Unassembled WGS sequence"/>
</dbReference>
<dbReference type="STRING" id="1072389.K1X265"/>
<dbReference type="Gene3D" id="2.60.200.20">
    <property type="match status" value="1"/>
</dbReference>
<comment type="similarity">
    <text evidence="1">Belongs to the protein kinase superfamily. CAMK Ser/Thr protein kinase family. CHEK2 subfamily.</text>
</comment>
<name>K1X265_MARBU</name>
<keyword evidence="10" id="KW-0808">Transferase</keyword>
<dbReference type="Pfam" id="PF00069">
    <property type="entry name" value="Pkinase"/>
    <property type="match status" value="1"/>
</dbReference>
<dbReference type="KEGG" id="mbe:MBM_07094"/>
<feature type="domain" description="FHA" evidence="8">
    <location>
        <begin position="48"/>
        <end position="121"/>
    </location>
</feature>
<dbReference type="OMA" id="TWSLLTG"/>
<dbReference type="GO" id="GO:0005524">
    <property type="term" value="F:ATP binding"/>
    <property type="evidence" value="ECO:0007669"/>
    <property type="project" value="UniProtKB-UniRule"/>
</dbReference>
<dbReference type="InParanoid" id="K1X265"/>
<comment type="catalytic activity">
    <reaction evidence="4">
        <text>L-threonyl-[protein] + ATP = O-phospho-L-threonyl-[protein] + ADP + H(+)</text>
        <dbReference type="Rhea" id="RHEA:46608"/>
        <dbReference type="Rhea" id="RHEA-COMP:11060"/>
        <dbReference type="Rhea" id="RHEA-COMP:11605"/>
        <dbReference type="ChEBI" id="CHEBI:15378"/>
        <dbReference type="ChEBI" id="CHEBI:30013"/>
        <dbReference type="ChEBI" id="CHEBI:30616"/>
        <dbReference type="ChEBI" id="CHEBI:61977"/>
        <dbReference type="ChEBI" id="CHEBI:456216"/>
        <dbReference type="EC" id="2.7.11.1"/>
    </reaction>
</comment>
<dbReference type="GO" id="GO:0051598">
    <property type="term" value="P:meiotic recombination checkpoint signaling"/>
    <property type="evidence" value="ECO:0007669"/>
    <property type="project" value="TreeGrafter"/>
</dbReference>
<dbReference type="GO" id="GO:0005634">
    <property type="term" value="C:nucleus"/>
    <property type="evidence" value="ECO:0007669"/>
    <property type="project" value="TreeGrafter"/>
</dbReference>
<dbReference type="EMBL" id="JH921444">
    <property type="protein sequence ID" value="EKD14883.1"/>
    <property type="molecule type" value="Genomic_DNA"/>
</dbReference>
<dbReference type="eggNOG" id="KOG0032">
    <property type="taxonomic scope" value="Eukaryota"/>
</dbReference>
<dbReference type="HOGENOM" id="CLU_000288_159_0_1"/>
<dbReference type="OrthoDB" id="74764at2759"/>
<dbReference type="InterPro" id="IPR017441">
    <property type="entry name" value="Protein_kinase_ATP_BS"/>
</dbReference>
<keyword evidence="10" id="KW-0418">Kinase</keyword>
<evidence type="ECO:0000256" key="2">
    <source>
        <dbReference type="ARBA" id="ARBA00022741"/>
    </source>
</evidence>
<dbReference type="SUPFAM" id="SSF49879">
    <property type="entry name" value="SMAD/FHA domain"/>
    <property type="match status" value="1"/>
</dbReference>
<dbReference type="InterPro" id="IPR008271">
    <property type="entry name" value="Ser/Thr_kinase_AS"/>
</dbReference>
<dbReference type="SMART" id="SM00220">
    <property type="entry name" value="S_TKc"/>
    <property type="match status" value="1"/>
</dbReference>
<dbReference type="AlphaFoldDB" id="K1X265"/>
<dbReference type="PANTHER" id="PTHR44167:SF29">
    <property type="entry name" value="SERINE_THREONINE PROTEIN KINASE-43"/>
    <property type="match status" value="1"/>
</dbReference>
<reference evidence="10 11" key="1">
    <citation type="journal article" date="2012" name="BMC Genomics">
        <title>Sequencing the genome of Marssonina brunnea reveals fungus-poplar co-evolution.</title>
        <authorList>
            <person name="Zhu S."/>
            <person name="Cao Y.-Z."/>
            <person name="Jiang C."/>
            <person name="Tan B.-Y."/>
            <person name="Wang Z."/>
            <person name="Feng S."/>
            <person name="Zhang L."/>
            <person name="Su X.-H."/>
            <person name="Brejova B."/>
            <person name="Vinar T."/>
            <person name="Xu M."/>
            <person name="Wang M.-X."/>
            <person name="Zhang S.-G."/>
            <person name="Huang M.-R."/>
            <person name="Wu R."/>
            <person name="Zhou Y."/>
        </authorList>
    </citation>
    <scope>NUCLEOTIDE SEQUENCE [LARGE SCALE GENOMIC DNA]</scope>
    <source>
        <strain evidence="10 11">MB_m1</strain>
    </source>
</reference>
<protein>
    <submittedName>
        <fullName evidence="10">Serine/threonine protein kinase</fullName>
    </submittedName>
</protein>
<feature type="region of interest" description="Disordered" evidence="7">
    <location>
        <begin position="680"/>
        <end position="703"/>
    </location>
</feature>
<dbReference type="PROSITE" id="PS50006">
    <property type="entry name" value="FHA_DOMAIN"/>
    <property type="match status" value="1"/>
</dbReference>
<evidence type="ECO:0000256" key="4">
    <source>
        <dbReference type="ARBA" id="ARBA00047899"/>
    </source>
</evidence>